<dbReference type="InterPro" id="IPR001282">
    <property type="entry name" value="G6P_DH"/>
</dbReference>
<evidence type="ECO:0000256" key="3">
    <source>
        <dbReference type="ARBA" id="ARBA00022526"/>
    </source>
</evidence>
<keyword evidence="6 7" id="KW-0119">Carbohydrate metabolism</keyword>
<feature type="domain" description="Glucose-6-phosphate dehydrogenase NAD-binding" evidence="8">
    <location>
        <begin position="285"/>
        <end position="484"/>
    </location>
</feature>
<dbReference type="GO" id="GO:0017057">
    <property type="term" value="F:6-phosphogluconolactonase activity"/>
    <property type="evidence" value="ECO:0007669"/>
    <property type="project" value="InterPro"/>
</dbReference>
<dbReference type="HAMAP" id="MF_00966">
    <property type="entry name" value="G6PD"/>
    <property type="match status" value="1"/>
</dbReference>
<proteinExistence type="inferred from homology"/>
<evidence type="ECO:0000259" key="10">
    <source>
        <dbReference type="Pfam" id="PF02781"/>
    </source>
</evidence>
<dbReference type="PRINTS" id="PR00079">
    <property type="entry name" value="G6PDHDRGNASE"/>
</dbReference>
<dbReference type="InterPro" id="IPR022674">
    <property type="entry name" value="G6P_DH_NAD-bd"/>
</dbReference>
<evidence type="ECO:0000256" key="1">
    <source>
        <dbReference type="ARBA" id="ARBA00004937"/>
    </source>
</evidence>
<name>A0A0G4H756_VITBC</name>
<evidence type="ECO:0000259" key="8">
    <source>
        <dbReference type="Pfam" id="PF00479"/>
    </source>
</evidence>
<dbReference type="InterPro" id="IPR006148">
    <property type="entry name" value="Glc/Gal-6P_isomerase"/>
</dbReference>
<dbReference type="InterPro" id="IPR019796">
    <property type="entry name" value="G6P_DH_AS"/>
</dbReference>
<keyword evidence="3 7" id="KW-0313">Glucose metabolism</keyword>
<dbReference type="CDD" id="cd01400">
    <property type="entry name" value="6PGL"/>
    <property type="match status" value="1"/>
</dbReference>
<feature type="domain" description="Glucosamine/galactosamine-6-phosphate isomerase" evidence="9">
    <location>
        <begin position="37"/>
        <end position="249"/>
    </location>
</feature>
<evidence type="ECO:0000313" key="12">
    <source>
        <dbReference type="Proteomes" id="UP000041254"/>
    </source>
</evidence>
<dbReference type="SUPFAM" id="SSF100950">
    <property type="entry name" value="NagB/RpiA/CoA transferase-like"/>
    <property type="match status" value="1"/>
</dbReference>
<dbReference type="PROSITE" id="PS00069">
    <property type="entry name" value="G6P_DEHYDROGENASE"/>
    <property type="match status" value="1"/>
</dbReference>
<evidence type="ECO:0000256" key="5">
    <source>
        <dbReference type="ARBA" id="ARBA00023002"/>
    </source>
</evidence>
<comment type="function">
    <text evidence="7">Catalyzes the rate-limiting step of the oxidative pentose-phosphate pathway, which represents a route for the dissimilation of carbohydrates besides glycolysis.</text>
</comment>
<dbReference type="Pfam" id="PF00479">
    <property type="entry name" value="G6PD_N"/>
    <property type="match status" value="1"/>
</dbReference>
<dbReference type="VEuPathDB" id="CryptoDB:Vbra_19747"/>
<evidence type="ECO:0000256" key="7">
    <source>
        <dbReference type="RuleBase" id="RU362120"/>
    </source>
</evidence>
<keyword evidence="4 7" id="KW-0521">NADP</keyword>
<feature type="domain" description="Glucose-6-phosphate dehydrogenase C-terminal" evidence="10">
    <location>
        <begin position="486"/>
        <end position="777"/>
    </location>
</feature>
<evidence type="ECO:0000313" key="11">
    <source>
        <dbReference type="EMBL" id="CEM39713.1"/>
    </source>
</evidence>
<keyword evidence="12" id="KW-1185">Reference proteome</keyword>
<evidence type="ECO:0000256" key="6">
    <source>
        <dbReference type="ARBA" id="ARBA00023277"/>
    </source>
</evidence>
<dbReference type="EC" id="1.1.1.49" evidence="7"/>
<dbReference type="PANTHER" id="PTHR23429:SF0">
    <property type="entry name" value="GLUCOSE-6-PHOSPHATE 1-DEHYDROGENASE"/>
    <property type="match status" value="1"/>
</dbReference>
<dbReference type="InterPro" id="IPR022675">
    <property type="entry name" value="G6P_DH_C"/>
</dbReference>
<dbReference type="PANTHER" id="PTHR23429">
    <property type="entry name" value="GLUCOSE-6-PHOSPHATE 1-DEHYDROGENASE G6PD"/>
    <property type="match status" value="1"/>
</dbReference>
<dbReference type="Gene3D" id="3.40.50.1360">
    <property type="match status" value="1"/>
</dbReference>
<gene>
    <name evidence="11" type="ORF">Vbra_19747</name>
</gene>
<comment type="pathway">
    <text evidence="1 7">Carbohydrate degradation; pentose phosphate pathway; D-ribulose 5-phosphate from D-glucose 6-phosphate (oxidative stage): step 1/3.</text>
</comment>
<reference evidence="11 12" key="1">
    <citation type="submission" date="2014-11" db="EMBL/GenBank/DDBJ databases">
        <authorList>
            <person name="Zhu J."/>
            <person name="Qi W."/>
            <person name="Song R."/>
        </authorList>
    </citation>
    <scope>NUCLEOTIDE SEQUENCE [LARGE SCALE GENOMIC DNA]</scope>
</reference>
<dbReference type="PhylomeDB" id="A0A0G4H756"/>
<comment type="catalytic activity">
    <reaction evidence="7">
        <text>D-glucose 6-phosphate + NADP(+) = 6-phospho-D-glucono-1,5-lactone + NADPH + H(+)</text>
        <dbReference type="Rhea" id="RHEA:15841"/>
        <dbReference type="ChEBI" id="CHEBI:15378"/>
        <dbReference type="ChEBI" id="CHEBI:57783"/>
        <dbReference type="ChEBI" id="CHEBI:57955"/>
        <dbReference type="ChEBI" id="CHEBI:58349"/>
        <dbReference type="ChEBI" id="CHEBI:61548"/>
        <dbReference type="EC" id="1.1.1.49"/>
    </reaction>
</comment>
<dbReference type="OMA" id="MYNNEFV"/>
<dbReference type="UniPathway" id="UPA00115">
    <property type="reaction ID" value="UER00408"/>
</dbReference>
<dbReference type="Gene3D" id="3.40.50.720">
    <property type="entry name" value="NAD(P)-binding Rossmann-like Domain"/>
    <property type="match status" value="1"/>
</dbReference>
<dbReference type="GO" id="GO:0004345">
    <property type="term" value="F:glucose-6-phosphate dehydrogenase activity"/>
    <property type="evidence" value="ECO:0007669"/>
    <property type="project" value="UniProtKB-EC"/>
</dbReference>
<dbReference type="GO" id="GO:0009051">
    <property type="term" value="P:pentose-phosphate shunt, oxidative branch"/>
    <property type="evidence" value="ECO:0007669"/>
    <property type="project" value="TreeGrafter"/>
</dbReference>
<comment type="similarity">
    <text evidence="2 7">Belongs to the glucose-6-phosphate dehydrogenase family.</text>
</comment>
<dbReference type="EMBL" id="CDMY01001045">
    <property type="protein sequence ID" value="CEM39713.1"/>
    <property type="molecule type" value="Genomic_DNA"/>
</dbReference>
<dbReference type="SUPFAM" id="SSF51735">
    <property type="entry name" value="NAD(P)-binding Rossmann-fold domains"/>
    <property type="match status" value="1"/>
</dbReference>
<dbReference type="InterPro" id="IPR005900">
    <property type="entry name" value="6-phosphogluconolactonase_DevB"/>
</dbReference>
<dbReference type="SUPFAM" id="SSF55347">
    <property type="entry name" value="Glyceraldehyde-3-phosphate dehydrogenase-like, C-terminal domain"/>
    <property type="match status" value="1"/>
</dbReference>
<evidence type="ECO:0000256" key="4">
    <source>
        <dbReference type="ARBA" id="ARBA00022857"/>
    </source>
</evidence>
<evidence type="ECO:0000256" key="2">
    <source>
        <dbReference type="ARBA" id="ARBA00009975"/>
    </source>
</evidence>
<dbReference type="Gene3D" id="3.30.360.10">
    <property type="entry name" value="Dihydrodipicolinate Reductase, domain 2"/>
    <property type="match status" value="1"/>
</dbReference>
<organism evidence="11 12">
    <name type="scientific">Vitrella brassicaformis (strain CCMP3155)</name>
    <dbReference type="NCBI Taxonomy" id="1169540"/>
    <lineage>
        <taxon>Eukaryota</taxon>
        <taxon>Sar</taxon>
        <taxon>Alveolata</taxon>
        <taxon>Colpodellida</taxon>
        <taxon>Vitrellaceae</taxon>
        <taxon>Vitrella</taxon>
    </lineage>
</organism>
<dbReference type="InterPro" id="IPR037171">
    <property type="entry name" value="NagB/RpiA_transferase-like"/>
</dbReference>
<dbReference type="GO" id="GO:0006006">
    <property type="term" value="P:glucose metabolic process"/>
    <property type="evidence" value="ECO:0007669"/>
    <property type="project" value="UniProtKB-KW"/>
</dbReference>
<dbReference type="NCBIfam" id="TIGR00871">
    <property type="entry name" value="zwf"/>
    <property type="match status" value="1"/>
</dbReference>
<dbReference type="InParanoid" id="A0A0G4H756"/>
<dbReference type="AlphaFoldDB" id="A0A0G4H756"/>
<dbReference type="Pfam" id="PF02781">
    <property type="entry name" value="G6PD_C"/>
    <property type="match status" value="1"/>
</dbReference>
<dbReference type="STRING" id="1169540.A0A0G4H756"/>
<dbReference type="FunCoup" id="A0A0G4H756">
    <property type="interactions" value="138"/>
</dbReference>
<sequence>MLPTPPTPVSRFASQVSRARSKEELHEGPRHYDCHSEDSFIAECVRFLVVCIQGRIDTDPYSKILIGLSGGSTPKKILTEFGRLEELEWSRLVFFLVDERYVPRDHPDSNQRMLQESLCKNGCTSLDAMVVPDTSLPLDQCIAKYHQDLSALISQHGTPDIVTLGMGEDGHIASWFPTLSPADYARATDPAQLVHHTQTDRFAGKDRITISLDLIARATHKVYFLSGENKMAKWREVLHGGLPQDLPALYTIEAGGVSAICYPPLSAVSQDDAKRAESEEHTTFVVLGASGDLAKKKTFPALFSLFCEGRLPRNFTIVGYARTELSFDDFWERLSPGLSKVGAFFCDKGTLSVRLRGMSHICLFPDKFRERCTYFCGQYGSPDDAARLDKLLQDKHEAKFARANRMYYLALPPTQFADAVRAFKPLAWSQKGWNRVIVEKPFGHDLPSSDKLASELMAVLEEKEVGPTQTYRIDHYLGKEMVLNLMALRFGNVAFTPIWSNHYVANVRITFKEDIGTEGRGGYFDKVGIIRDVMQNHLLQMLTLVAMERPASLLDEDIRDEKVKVLKQIAPIKTEHVVLGQYTRSEDGKTPGYKDDPGVPADSQCPTFATLVMFINNERWAGVPFIMKAGKALEERMAEVRIQLKDVPGGLFGELARNEFVIKVQPNEAVYMKIYGKQPGLSNEVEQTELDLSLHDRFDIDRLPDAYERLILDCVNGDKRNFVRTDELREAWRIFTPMLHTIDGLAGGDAMPVTIHTYPFGSRGPPDSDALVQHFGYKRTTGYTWKPKKKAGAE</sequence>
<dbReference type="InterPro" id="IPR036291">
    <property type="entry name" value="NAD(P)-bd_dom_sf"/>
</dbReference>
<accession>A0A0G4H756</accession>
<evidence type="ECO:0000259" key="9">
    <source>
        <dbReference type="Pfam" id="PF01182"/>
    </source>
</evidence>
<dbReference type="NCBIfam" id="TIGR01198">
    <property type="entry name" value="pgl"/>
    <property type="match status" value="1"/>
</dbReference>
<keyword evidence="5 7" id="KW-0560">Oxidoreductase</keyword>
<dbReference type="OrthoDB" id="60984at2759"/>
<protein>
    <recommendedName>
        <fullName evidence="7">Glucose-6-phosphate 1-dehydrogenase</fullName>
        <ecNumber evidence="7">1.1.1.49</ecNumber>
    </recommendedName>
</protein>
<dbReference type="Proteomes" id="UP000041254">
    <property type="component" value="Unassembled WGS sequence"/>
</dbReference>
<dbReference type="GO" id="GO:0050661">
    <property type="term" value="F:NADP binding"/>
    <property type="evidence" value="ECO:0007669"/>
    <property type="project" value="InterPro"/>
</dbReference>
<dbReference type="Pfam" id="PF01182">
    <property type="entry name" value="Glucosamine_iso"/>
    <property type="match status" value="1"/>
</dbReference>